<proteinExistence type="predicted"/>
<reference evidence="2 3" key="1">
    <citation type="submission" date="2018-02" db="EMBL/GenBank/DDBJ databases">
        <title>The genomes of Aspergillus section Nigri reveals drivers in fungal speciation.</title>
        <authorList>
            <consortium name="DOE Joint Genome Institute"/>
            <person name="Vesth T.C."/>
            <person name="Nybo J."/>
            <person name="Theobald S."/>
            <person name="Brandl J."/>
            <person name="Frisvad J.C."/>
            <person name="Nielsen K.F."/>
            <person name="Lyhne E.K."/>
            <person name="Kogle M.E."/>
            <person name="Kuo A."/>
            <person name="Riley R."/>
            <person name="Clum A."/>
            <person name="Nolan M."/>
            <person name="Lipzen A."/>
            <person name="Salamov A."/>
            <person name="Henrissat B."/>
            <person name="Wiebenga A."/>
            <person name="De vries R.P."/>
            <person name="Grigoriev I.V."/>
            <person name="Mortensen U.H."/>
            <person name="Andersen M.R."/>
            <person name="Baker S.E."/>
        </authorList>
    </citation>
    <scope>NUCLEOTIDE SEQUENCE [LARGE SCALE GENOMIC DNA]</scope>
    <source>
        <strain evidence="2 3">CBS 121057</strain>
    </source>
</reference>
<feature type="compositionally biased region" description="Polar residues" evidence="1">
    <location>
        <begin position="53"/>
        <end position="64"/>
    </location>
</feature>
<name>A0A319EMP9_ASPSB</name>
<protein>
    <submittedName>
        <fullName evidence="2">Uncharacterized protein</fullName>
    </submittedName>
</protein>
<feature type="region of interest" description="Disordered" evidence="1">
    <location>
        <begin position="53"/>
        <end position="104"/>
    </location>
</feature>
<dbReference type="AlphaFoldDB" id="A0A319EMP9"/>
<dbReference type="VEuPathDB" id="FungiDB:BO78DRAFT_448261"/>
<feature type="compositionally biased region" description="Low complexity" evidence="1">
    <location>
        <begin position="69"/>
        <end position="81"/>
    </location>
</feature>
<evidence type="ECO:0000313" key="2">
    <source>
        <dbReference type="EMBL" id="PYI05034.1"/>
    </source>
</evidence>
<evidence type="ECO:0000256" key="1">
    <source>
        <dbReference type="SAM" id="MobiDB-lite"/>
    </source>
</evidence>
<dbReference type="OrthoDB" id="10556795at2759"/>
<keyword evidence="3" id="KW-1185">Reference proteome</keyword>
<gene>
    <name evidence="2" type="ORF">BO78DRAFT_448261</name>
</gene>
<organism evidence="2 3">
    <name type="scientific">Aspergillus sclerotiicarbonarius (strain CBS 121057 / IBT 28362)</name>
    <dbReference type="NCBI Taxonomy" id="1448318"/>
    <lineage>
        <taxon>Eukaryota</taxon>
        <taxon>Fungi</taxon>
        <taxon>Dikarya</taxon>
        <taxon>Ascomycota</taxon>
        <taxon>Pezizomycotina</taxon>
        <taxon>Eurotiomycetes</taxon>
        <taxon>Eurotiomycetidae</taxon>
        <taxon>Eurotiales</taxon>
        <taxon>Aspergillaceae</taxon>
        <taxon>Aspergillus</taxon>
        <taxon>Aspergillus subgen. Circumdati</taxon>
    </lineage>
</organism>
<accession>A0A319EMP9</accession>
<evidence type="ECO:0000313" key="3">
    <source>
        <dbReference type="Proteomes" id="UP000248423"/>
    </source>
</evidence>
<sequence length="104" mass="11466">MSCLGGHAVNRPHGIDCASPELLCSAGSWEELDAMEVLCRTYDPLRETQLPSCIQPQLNRSSALPQDAPPRTQQQSPSRPTLPQEYLLQSGSLLSRHPQGMQQQ</sequence>
<dbReference type="EMBL" id="KZ826362">
    <property type="protein sequence ID" value="PYI05034.1"/>
    <property type="molecule type" value="Genomic_DNA"/>
</dbReference>
<dbReference type="Proteomes" id="UP000248423">
    <property type="component" value="Unassembled WGS sequence"/>
</dbReference>